<accession>A0ABR1FNU4</accession>
<dbReference type="PANTHER" id="PTHR36453:SF1">
    <property type="entry name" value="RIGHT HANDED BETA HELIX DOMAIN-CONTAINING PROTEIN"/>
    <property type="match status" value="1"/>
</dbReference>
<proteinExistence type="predicted"/>
<organism evidence="2 3">
    <name type="scientific">Aureococcus anophagefferens</name>
    <name type="common">Harmful bloom alga</name>
    <dbReference type="NCBI Taxonomy" id="44056"/>
    <lineage>
        <taxon>Eukaryota</taxon>
        <taxon>Sar</taxon>
        <taxon>Stramenopiles</taxon>
        <taxon>Ochrophyta</taxon>
        <taxon>Pelagophyceae</taxon>
        <taxon>Pelagomonadales</taxon>
        <taxon>Pelagomonadaceae</taxon>
        <taxon>Aureococcus</taxon>
    </lineage>
</organism>
<gene>
    <name evidence="2" type="ORF">SO694_00197033</name>
</gene>
<evidence type="ECO:0008006" key="4">
    <source>
        <dbReference type="Google" id="ProtNLM"/>
    </source>
</evidence>
<reference evidence="2 3" key="1">
    <citation type="submission" date="2024-03" db="EMBL/GenBank/DDBJ databases">
        <title>Aureococcus anophagefferens CCMP1851 and Kratosvirus quantuckense: Draft genome of a second virus-susceptible host strain in the model system.</title>
        <authorList>
            <person name="Chase E."/>
            <person name="Truchon A.R."/>
            <person name="Schepens W."/>
            <person name="Wilhelm S.W."/>
        </authorList>
    </citation>
    <scope>NUCLEOTIDE SEQUENCE [LARGE SCALE GENOMIC DNA]</scope>
    <source>
        <strain evidence="2 3">CCMP1851</strain>
    </source>
</reference>
<sequence>MVKLISLLTVGALLDATRAVDIDVMRRDLVAAVDAGAVKNTTECHARLLTYEYSLALLPARAPLLEAFDALELEAACGVPRPAAGAPAFPPHSPAPAGAVFAAIVFRGGVHFLGATLELDGRDSGLTLSNYENETAWLSGGVPLTTTWARAANATYETRIDETFPYRGTILGLNVIEPHRRFVRARYPNGGGSVGVETRSGVGQVKSSDILSYGAPPVVPPAAQVYVADPAYAASASEHFNAYASGRCAFAGDPLCPCGAWRDTDGDGNWVSESYWCSNVSGGGWAEMDRGDGFWNGPVLPTNVTLRGGSDLAARAATWSPKARGEAVVTAWRAQGWFVDMFRVDDVVADGDGGATLTWSYGGFQGGRGWQVDGKKGIIDPLPPFYLENVREELDEADEWHFDNDTKILSYAHNGTGPPPEDWQFVAPDLATLISVVGTKEKPVEDVTIRGLGFRDASITYMDARNDFDLTEIEQFLLDGAFHWSFPAQVPSGGDWALHRGGAVFLEHTARVTVEQSKFERVDGNALMVSGRNRNATIADNEFAYFQAKAALTTISSNVFFNGPRSAINFNDGFGGGNVVDRNAIWNVCRQSGDHGPINSWDRQAYRTPLRDPSGGWAPLPTVISRNAIIANYGGSQGVDNDDGSSWYDIFDNFFYGEGLKNDYGGHDSAYHGNVNVVHPYDGQNCINVWAFDASAPGPCVGGPETAEPCSHAHLFHDNICVLLTDVAQGYGTQQQVACAAKDGTFNPKASDQMAKMRDNRYYTANGSAFLKCPDKTELASLAFLQSGGVELGSTEGTIPDDATIMAWGRAALGF</sequence>
<keyword evidence="1" id="KW-0732">Signal</keyword>
<protein>
    <recommendedName>
        <fullName evidence="4">Right handed beta helix domain-containing protein</fullName>
    </recommendedName>
</protein>
<dbReference type="Proteomes" id="UP001363151">
    <property type="component" value="Unassembled WGS sequence"/>
</dbReference>
<evidence type="ECO:0000256" key="1">
    <source>
        <dbReference type="SAM" id="SignalP"/>
    </source>
</evidence>
<feature type="chain" id="PRO_5046971142" description="Right handed beta helix domain-containing protein" evidence="1">
    <location>
        <begin position="20"/>
        <end position="815"/>
    </location>
</feature>
<evidence type="ECO:0000313" key="3">
    <source>
        <dbReference type="Proteomes" id="UP001363151"/>
    </source>
</evidence>
<keyword evidence="3" id="KW-1185">Reference proteome</keyword>
<dbReference type="SUPFAM" id="SSF51126">
    <property type="entry name" value="Pectin lyase-like"/>
    <property type="match status" value="1"/>
</dbReference>
<name>A0ABR1FNU4_AURAN</name>
<feature type="signal peptide" evidence="1">
    <location>
        <begin position="1"/>
        <end position="19"/>
    </location>
</feature>
<dbReference type="PANTHER" id="PTHR36453">
    <property type="entry name" value="SECRETED PROTEIN-RELATED"/>
    <property type="match status" value="1"/>
</dbReference>
<dbReference type="EMBL" id="JBBJCI010000322">
    <property type="protein sequence ID" value="KAK7234471.1"/>
    <property type="molecule type" value="Genomic_DNA"/>
</dbReference>
<evidence type="ECO:0000313" key="2">
    <source>
        <dbReference type="EMBL" id="KAK7234471.1"/>
    </source>
</evidence>
<comment type="caution">
    <text evidence="2">The sequence shown here is derived from an EMBL/GenBank/DDBJ whole genome shotgun (WGS) entry which is preliminary data.</text>
</comment>
<dbReference type="InterPro" id="IPR011050">
    <property type="entry name" value="Pectin_lyase_fold/virulence"/>
</dbReference>